<dbReference type="GO" id="GO:0003924">
    <property type="term" value="F:GTPase activity"/>
    <property type="evidence" value="ECO:0007669"/>
    <property type="project" value="InterPro"/>
</dbReference>
<keyword evidence="2 8" id="KW-0396">Initiation factor</keyword>
<organism evidence="8">
    <name type="scientific">Indivirus ILV1</name>
    <dbReference type="NCBI Taxonomy" id="1977633"/>
    <lineage>
        <taxon>Viruses</taxon>
        <taxon>Varidnaviria</taxon>
        <taxon>Bamfordvirae</taxon>
        <taxon>Nucleocytoviricota</taxon>
        <taxon>Megaviricetes</taxon>
        <taxon>Imitervirales</taxon>
        <taxon>Mimiviridae</taxon>
        <taxon>Klosneuvirinae</taxon>
        <taxon>Indivirus</taxon>
    </lineage>
</organism>
<dbReference type="NCBIfam" id="NF003077">
    <property type="entry name" value="PRK04000.1"/>
    <property type="match status" value="1"/>
</dbReference>
<sequence length="422" mass="46986">MENQPTINIGMIGSVSNGKSSITEKLTGIKTQKYASEKERNITIKLGYANAKIYKCLECDPPDCYQSCQSEIYNLNCKFCDQKMILMKHISIVDNPGHSALMATMLNGSSVMDYSILVESAANSEIALQTKEHLIATNLVGLKNKIVCMNKMDLVKKDIGLEKIKKLQNYLQEIEVTKDSLIVPIVANYGINVDVLCQYICEHIPEPSRDIESSLKMIVVRSFNVNKQEINIEDLQGGVIGGTILRGKVMKNSYVTVYPGLVLPNEDSDKETKWTYTPITSKVISINSEKNNLEYAIPGGLIGIQLDIDPGLTVKDGLVGNIVTFFGENQAKLKVFETIFIEFILLDKTLNTNEIIMINCNSNNTKGKVIKIRKNKMEISLLENPMCLEIGDYITISQMTDKNMSIIGRGKVLDGISSFEKL</sequence>
<evidence type="ECO:0000256" key="4">
    <source>
        <dbReference type="ARBA" id="ARBA00022917"/>
    </source>
</evidence>
<dbReference type="SUPFAM" id="SSF50465">
    <property type="entry name" value="EF-Tu/eEF-1alpha/eIF2-gamma C-terminal domain"/>
    <property type="match status" value="1"/>
</dbReference>
<gene>
    <name evidence="8" type="ORF">Indivirus_3_6</name>
</gene>
<dbReference type="InterPro" id="IPR009001">
    <property type="entry name" value="Transl_elong_EF1A/Init_IF2_C"/>
</dbReference>
<dbReference type="PROSITE" id="PS51722">
    <property type="entry name" value="G_TR_2"/>
    <property type="match status" value="1"/>
</dbReference>
<dbReference type="SUPFAM" id="SSF52540">
    <property type="entry name" value="P-loop containing nucleoside triphosphate hydrolases"/>
    <property type="match status" value="1"/>
</dbReference>
<keyword evidence="5" id="KW-0342">GTP-binding</keyword>
<dbReference type="PRINTS" id="PR00315">
    <property type="entry name" value="ELONGATNFCT"/>
</dbReference>
<evidence type="ECO:0000256" key="6">
    <source>
        <dbReference type="ARBA" id="ARBA00048107"/>
    </source>
</evidence>
<reference evidence="8" key="1">
    <citation type="journal article" date="2017" name="Science">
        <title>Giant viruses with an expanded complement of translation system components.</title>
        <authorList>
            <person name="Schulz F."/>
            <person name="Yutin N."/>
            <person name="Ivanova N.N."/>
            <person name="Ortega D.R."/>
            <person name="Lee T.K."/>
            <person name="Vierheilig J."/>
            <person name="Daims H."/>
            <person name="Horn M."/>
            <person name="Wagner M."/>
            <person name="Jensen G.J."/>
            <person name="Kyrpides N.C."/>
            <person name="Koonin E.V."/>
            <person name="Woyke T."/>
        </authorList>
    </citation>
    <scope>NUCLEOTIDE SEQUENCE</scope>
    <source>
        <strain evidence="8">ILV1</strain>
    </source>
</reference>
<accession>A0A1V0SDG4</accession>
<dbReference type="Pfam" id="PF00009">
    <property type="entry name" value="GTP_EFTU"/>
    <property type="match status" value="1"/>
</dbReference>
<dbReference type="PANTHER" id="PTHR42854:SF3">
    <property type="entry name" value="EUKARYOTIC TRANSLATION INITIATION FACTOR 2 SUBUNIT 3-RELATED"/>
    <property type="match status" value="1"/>
</dbReference>
<dbReference type="InterPro" id="IPR027417">
    <property type="entry name" value="P-loop_NTPase"/>
</dbReference>
<dbReference type="EMBL" id="KY684087">
    <property type="protein sequence ID" value="ARF09757.1"/>
    <property type="molecule type" value="Genomic_DNA"/>
</dbReference>
<name>A0A1V0SDG4_9VIRU</name>
<dbReference type="SUPFAM" id="SSF50447">
    <property type="entry name" value="Translation proteins"/>
    <property type="match status" value="1"/>
</dbReference>
<dbReference type="Gene3D" id="2.40.30.10">
    <property type="entry name" value="Translation factors"/>
    <property type="match status" value="2"/>
</dbReference>
<evidence type="ECO:0000256" key="2">
    <source>
        <dbReference type="ARBA" id="ARBA00022540"/>
    </source>
</evidence>
<comment type="catalytic activity">
    <reaction evidence="6">
        <text>GTP + H2O = GDP + phosphate + H(+)</text>
        <dbReference type="Rhea" id="RHEA:19669"/>
        <dbReference type="ChEBI" id="CHEBI:15377"/>
        <dbReference type="ChEBI" id="CHEBI:15378"/>
        <dbReference type="ChEBI" id="CHEBI:37565"/>
        <dbReference type="ChEBI" id="CHEBI:43474"/>
        <dbReference type="ChEBI" id="CHEBI:58189"/>
        <dbReference type="EC" id="3.6.5.3"/>
    </reaction>
</comment>
<dbReference type="InterPro" id="IPR015256">
    <property type="entry name" value="eIF2g_C"/>
</dbReference>
<dbReference type="Pfam" id="PF09173">
    <property type="entry name" value="eIF2_C"/>
    <property type="match status" value="1"/>
</dbReference>
<keyword evidence="4" id="KW-0648">Protein biosynthesis</keyword>
<keyword evidence="3" id="KW-0547">Nucleotide-binding</keyword>
<evidence type="ECO:0000256" key="5">
    <source>
        <dbReference type="ARBA" id="ARBA00023134"/>
    </source>
</evidence>
<evidence type="ECO:0000256" key="1">
    <source>
        <dbReference type="ARBA" id="ARBA00011986"/>
    </source>
</evidence>
<dbReference type="InterPro" id="IPR050543">
    <property type="entry name" value="eIF2G"/>
</dbReference>
<proteinExistence type="predicted"/>
<dbReference type="InterPro" id="IPR000795">
    <property type="entry name" value="T_Tr_GTP-bd_dom"/>
</dbReference>
<dbReference type="PANTHER" id="PTHR42854">
    <property type="entry name" value="EUKARYOTIC TRANSLATION INITIATION FACTOR 2 SUBUNIT 3 FAMILY MEMBER"/>
    <property type="match status" value="1"/>
</dbReference>
<evidence type="ECO:0000259" key="7">
    <source>
        <dbReference type="PROSITE" id="PS51722"/>
    </source>
</evidence>
<evidence type="ECO:0000256" key="3">
    <source>
        <dbReference type="ARBA" id="ARBA00022741"/>
    </source>
</evidence>
<feature type="domain" description="Tr-type G" evidence="7">
    <location>
        <begin position="4"/>
        <end position="208"/>
    </location>
</feature>
<dbReference type="EC" id="3.6.5.3" evidence="1"/>
<protein>
    <recommendedName>
        <fullName evidence="1">protein-synthesizing GTPase</fullName>
        <ecNumber evidence="1">3.6.5.3</ecNumber>
    </recommendedName>
</protein>
<dbReference type="GO" id="GO:0000049">
    <property type="term" value="F:tRNA binding"/>
    <property type="evidence" value="ECO:0007669"/>
    <property type="project" value="TreeGrafter"/>
</dbReference>
<dbReference type="GO" id="GO:0005525">
    <property type="term" value="F:GTP binding"/>
    <property type="evidence" value="ECO:0007669"/>
    <property type="project" value="UniProtKB-KW"/>
</dbReference>
<dbReference type="Gene3D" id="3.40.50.300">
    <property type="entry name" value="P-loop containing nucleotide triphosphate hydrolases"/>
    <property type="match status" value="1"/>
</dbReference>
<dbReference type="InterPro" id="IPR009000">
    <property type="entry name" value="Transl_B-barrel_sf"/>
</dbReference>
<evidence type="ECO:0000313" key="8">
    <source>
        <dbReference type="EMBL" id="ARF09757.1"/>
    </source>
</evidence>